<evidence type="ECO:0000313" key="2">
    <source>
        <dbReference type="EMBL" id="GIF71416.1"/>
    </source>
</evidence>
<sequence length="161" mass="15953">MKPFTHRALVASGLAAAALLAFGGLARAEPEGAGAIRACANKHTGVLRVPTHGGCGPFENVLAWNIRGPRGPAGVLGAGLSVDAAVSVPAGSQGTSVVANCPEGMVATGGGVALSTPALDVLIDRPEPATGGPLTGWRADFSSTSSLPEPAIVYAVCYPSR</sequence>
<proteinExistence type="predicted"/>
<protein>
    <recommendedName>
        <fullName evidence="4">Secreted protein</fullName>
    </recommendedName>
</protein>
<name>A0ABQ4CJE5_9ACTN</name>
<keyword evidence="1" id="KW-0732">Signal</keyword>
<keyword evidence="3" id="KW-1185">Reference proteome</keyword>
<accession>A0ABQ4CJE5</accession>
<dbReference type="EMBL" id="BONE01000005">
    <property type="protein sequence ID" value="GIF71416.1"/>
    <property type="molecule type" value="Genomic_DNA"/>
</dbReference>
<reference evidence="2 3" key="1">
    <citation type="submission" date="2021-01" db="EMBL/GenBank/DDBJ databases">
        <title>Whole genome shotgun sequence of Asanoa siamensis NBRC 107932.</title>
        <authorList>
            <person name="Komaki H."/>
            <person name="Tamura T."/>
        </authorList>
    </citation>
    <scope>NUCLEOTIDE SEQUENCE [LARGE SCALE GENOMIC DNA]</scope>
    <source>
        <strain evidence="2 3">NBRC 107932</strain>
    </source>
</reference>
<dbReference type="Proteomes" id="UP000604117">
    <property type="component" value="Unassembled WGS sequence"/>
</dbReference>
<dbReference type="RefSeq" id="WP_203710901.1">
    <property type="nucleotide sequence ID" value="NZ_BONE01000005.1"/>
</dbReference>
<evidence type="ECO:0008006" key="4">
    <source>
        <dbReference type="Google" id="ProtNLM"/>
    </source>
</evidence>
<evidence type="ECO:0000256" key="1">
    <source>
        <dbReference type="SAM" id="SignalP"/>
    </source>
</evidence>
<organism evidence="2 3">
    <name type="scientific">Asanoa siamensis</name>
    <dbReference type="NCBI Taxonomy" id="926357"/>
    <lineage>
        <taxon>Bacteria</taxon>
        <taxon>Bacillati</taxon>
        <taxon>Actinomycetota</taxon>
        <taxon>Actinomycetes</taxon>
        <taxon>Micromonosporales</taxon>
        <taxon>Micromonosporaceae</taxon>
        <taxon>Asanoa</taxon>
    </lineage>
</organism>
<gene>
    <name evidence="2" type="ORF">Asi02nite_09340</name>
</gene>
<evidence type="ECO:0000313" key="3">
    <source>
        <dbReference type="Proteomes" id="UP000604117"/>
    </source>
</evidence>
<comment type="caution">
    <text evidence="2">The sequence shown here is derived from an EMBL/GenBank/DDBJ whole genome shotgun (WGS) entry which is preliminary data.</text>
</comment>
<feature type="chain" id="PRO_5047282287" description="Secreted protein" evidence="1">
    <location>
        <begin position="29"/>
        <end position="161"/>
    </location>
</feature>
<feature type="signal peptide" evidence="1">
    <location>
        <begin position="1"/>
        <end position="28"/>
    </location>
</feature>